<sequence>MSYAIIRTGGKQFRVEPGATLRVPSLDKEAGSQIEFDVLFFAGDEGVRIGAPVVDGVRAVGTVIEHGRGEKIIVFKKKRRKQYKRKKGHRQGYTTVRIDSIG</sequence>
<dbReference type="GO" id="GO:0006412">
    <property type="term" value="P:translation"/>
    <property type="evidence" value="ECO:0007669"/>
    <property type="project" value="UniProtKB-UniRule"/>
</dbReference>
<dbReference type="InterPro" id="IPR001787">
    <property type="entry name" value="Ribosomal_bL21"/>
</dbReference>
<accession>A0A0B6X0S5</accession>
<evidence type="ECO:0000256" key="3">
    <source>
        <dbReference type="ARBA" id="ARBA00022884"/>
    </source>
</evidence>
<reference evidence="8 9" key="2">
    <citation type="submission" date="2015-01" db="EMBL/GenBank/DDBJ databases">
        <title>Complete genome sequence of Pyrinomonas methylaliphatogenes type strain K22T.</title>
        <authorList>
            <person name="Lee K.C.Y."/>
            <person name="Power J.F."/>
            <person name="Dunfield P.F."/>
            <person name="Morgan X.C."/>
            <person name="Huttenhower C."/>
            <person name="Stott M.B."/>
        </authorList>
    </citation>
    <scope>NUCLEOTIDE SEQUENCE [LARGE SCALE GENOMIC DNA]</scope>
    <source>
        <strain evidence="8 9">K22</strain>
    </source>
</reference>
<dbReference type="InterPro" id="IPR036164">
    <property type="entry name" value="bL21-like_sf"/>
</dbReference>
<dbReference type="GO" id="GO:0005840">
    <property type="term" value="C:ribosome"/>
    <property type="evidence" value="ECO:0007669"/>
    <property type="project" value="UniProtKB-KW"/>
</dbReference>
<dbReference type="STRING" id="454194.PYK22_02156"/>
<dbReference type="GO" id="GO:0019843">
    <property type="term" value="F:rRNA binding"/>
    <property type="evidence" value="ECO:0007669"/>
    <property type="project" value="UniProtKB-UniRule"/>
</dbReference>
<dbReference type="PANTHER" id="PTHR21349">
    <property type="entry name" value="50S RIBOSOMAL PROTEIN L21"/>
    <property type="match status" value="1"/>
</dbReference>
<dbReference type="RefSeq" id="WP_041977070.1">
    <property type="nucleotide sequence ID" value="NZ_CBXV010000007.1"/>
</dbReference>
<dbReference type="NCBIfam" id="TIGR00061">
    <property type="entry name" value="L21"/>
    <property type="match status" value="1"/>
</dbReference>
<evidence type="ECO:0000313" key="8">
    <source>
        <dbReference type="EMBL" id="CDM66144.1"/>
    </source>
</evidence>
<dbReference type="HAMAP" id="MF_01363">
    <property type="entry name" value="Ribosomal_bL21"/>
    <property type="match status" value="1"/>
</dbReference>
<proteinExistence type="inferred from homology"/>
<evidence type="ECO:0000256" key="2">
    <source>
        <dbReference type="ARBA" id="ARBA00022730"/>
    </source>
</evidence>
<keyword evidence="5 6" id="KW-0687">Ribonucleoprotein</keyword>
<dbReference type="Pfam" id="PF00829">
    <property type="entry name" value="Ribosomal_L21p"/>
    <property type="match status" value="1"/>
</dbReference>
<keyword evidence="3 6" id="KW-0694">RNA-binding</keyword>
<name>A0A0B6X0S5_9BACT</name>
<dbReference type="AlphaFoldDB" id="A0A0B6X0S5"/>
<dbReference type="GO" id="GO:0005737">
    <property type="term" value="C:cytoplasm"/>
    <property type="evidence" value="ECO:0007669"/>
    <property type="project" value="UniProtKB-ARBA"/>
</dbReference>
<comment type="function">
    <text evidence="6 7">This protein binds to 23S rRNA in the presence of protein L20.</text>
</comment>
<dbReference type="SUPFAM" id="SSF141091">
    <property type="entry name" value="L21p-like"/>
    <property type="match status" value="1"/>
</dbReference>
<dbReference type="GO" id="GO:0003735">
    <property type="term" value="F:structural constituent of ribosome"/>
    <property type="evidence" value="ECO:0007669"/>
    <property type="project" value="InterPro"/>
</dbReference>
<dbReference type="InterPro" id="IPR018258">
    <property type="entry name" value="Ribosomal_bL21_CS"/>
</dbReference>
<evidence type="ECO:0000256" key="7">
    <source>
        <dbReference type="RuleBase" id="RU000562"/>
    </source>
</evidence>
<dbReference type="InterPro" id="IPR028909">
    <property type="entry name" value="bL21-like"/>
</dbReference>
<evidence type="ECO:0000256" key="6">
    <source>
        <dbReference type="HAMAP-Rule" id="MF_01363"/>
    </source>
</evidence>
<comment type="similarity">
    <text evidence="1 6 7">Belongs to the bacterial ribosomal protein bL21 family.</text>
</comment>
<organism evidence="8 9">
    <name type="scientific">Pyrinomonas methylaliphatogenes</name>
    <dbReference type="NCBI Taxonomy" id="454194"/>
    <lineage>
        <taxon>Bacteria</taxon>
        <taxon>Pseudomonadati</taxon>
        <taxon>Acidobacteriota</taxon>
        <taxon>Blastocatellia</taxon>
        <taxon>Blastocatellales</taxon>
        <taxon>Pyrinomonadaceae</taxon>
        <taxon>Pyrinomonas</taxon>
    </lineage>
</organism>
<keyword evidence="9" id="KW-1185">Reference proteome</keyword>
<reference evidence="8 9" key="1">
    <citation type="submission" date="2013-12" db="EMBL/GenBank/DDBJ databases">
        <authorList>
            <person name="Stott M."/>
        </authorList>
    </citation>
    <scope>NUCLEOTIDE SEQUENCE [LARGE SCALE GENOMIC DNA]</scope>
    <source>
        <strain evidence="8 9">K22</strain>
    </source>
</reference>
<keyword evidence="4 6" id="KW-0689">Ribosomal protein</keyword>
<dbReference type="EMBL" id="CBXV010000007">
    <property type="protein sequence ID" value="CDM66144.1"/>
    <property type="molecule type" value="Genomic_DNA"/>
</dbReference>
<keyword evidence="2 6" id="KW-0699">rRNA-binding</keyword>
<comment type="subunit">
    <text evidence="6">Part of the 50S ribosomal subunit. Contacts protein L20.</text>
</comment>
<evidence type="ECO:0000313" key="9">
    <source>
        <dbReference type="Proteomes" id="UP000031518"/>
    </source>
</evidence>
<dbReference type="PANTHER" id="PTHR21349:SF0">
    <property type="entry name" value="LARGE RIBOSOMAL SUBUNIT PROTEIN BL21M"/>
    <property type="match status" value="1"/>
</dbReference>
<dbReference type="OrthoDB" id="9813334at2"/>
<evidence type="ECO:0000256" key="1">
    <source>
        <dbReference type="ARBA" id="ARBA00008563"/>
    </source>
</evidence>
<gene>
    <name evidence="6" type="primary">rplU</name>
    <name evidence="8" type="ORF">PYK22_02156</name>
</gene>
<dbReference type="GO" id="GO:1990904">
    <property type="term" value="C:ribonucleoprotein complex"/>
    <property type="evidence" value="ECO:0007669"/>
    <property type="project" value="UniProtKB-KW"/>
</dbReference>
<dbReference type="PROSITE" id="PS01169">
    <property type="entry name" value="RIBOSOMAL_L21"/>
    <property type="match status" value="1"/>
</dbReference>
<protein>
    <recommendedName>
        <fullName evidence="6">Large ribosomal subunit protein bL21</fullName>
    </recommendedName>
</protein>
<evidence type="ECO:0000256" key="5">
    <source>
        <dbReference type="ARBA" id="ARBA00023274"/>
    </source>
</evidence>
<evidence type="ECO:0000256" key="4">
    <source>
        <dbReference type="ARBA" id="ARBA00022980"/>
    </source>
</evidence>
<dbReference type="Proteomes" id="UP000031518">
    <property type="component" value="Unassembled WGS sequence"/>
</dbReference>